<protein>
    <submittedName>
        <fullName evidence="2">Uncharacterized protein</fullName>
    </submittedName>
</protein>
<name>A0A4Q9N284_9APHY</name>
<sequence>MRFPRDGPELKSWVRLSLTARALNTANVVLVCHGLYYWAWSLVVGTAMTGINVQHQVLAKRSVAISPGQLLMLIAKNNDQLVLCKSDSLCTLFFIKRIYKLCQTRLARYTLPITMALLVLAHLVLGAQTMVKVISTFESSSLDSLEALAFSTTLPYMVLAVASDGFLAGTLTLMSRGRNPEWDKSIMNSFIHQAITLLINRCVLIAVAAIARLVIFTILPWTAWFIVADFIMGKRK</sequence>
<dbReference type="OrthoDB" id="3012488at2759"/>
<proteinExistence type="predicted"/>
<reference evidence="2" key="1">
    <citation type="submission" date="2019-01" db="EMBL/GenBank/DDBJ databases">
        <title>Draft genome sequences of three monokaryotic isolates of the white-rot basidiomycete fungus Dichomitus squalens.</title>
        <authorList>
            <consortium name="DOE Joint Genome Institute"/>
            <person name="Lopez S.C."/>
            <person name="Andreopoulos B."/>
            <person name="Pangilinan J."/>
            <person name="Lipzen A."/>
            <person name="Riley R."/>
            <person name="Ahrendt S."/>
            <person name="Ng V."/>
            <person name="Barry K."/>
            <person name="Daum C."/>
            <person name="Grigoriev I.V."/>
            <person name="Hilden K.S."/>
            <person name="Makela M.R."/>
            <person name="de Vries R.P."/>
        </authorList>
    </citation>
    <scope>NUCLEOTIDE SEQUENCE [LARGE SCALE GENOMIC DNA]</scope>
    <source>
        <strain evidence="2">OM18370.1</strain>
    </source>
</reference>
<dbReference type="EMBL" id="ML143391">
    <property type="protein sequence ID" value="TBU33312.1"/>
    <property type="molecule type" value="Genomic_DNA"/>
</dbReference>
<accession>A0A4Q9N284</accession>
<evidence type="ECO:0000256" key="1">
    <source>
        <dbReference type="SAM" id="Phobius"/>
    </source>
</evidence>
<keyword evidence="1" id="KW-0472">Membrane</keyword>
<feature type="transmembrane region" description="Helical" evidence="1">
    <location>
        <begin position="213"/>
        <end position="232"/>
    </location>
</feature>
<keyword evidence="1" id="KW-0812">Transmembrane</keyword>
<keyword evidence="1" id="KW-1133">Transmembrane helix</keyword>
<dbReference type="Proteomes" id="UP000292957">
    <property type="component" value="Unassembled WGS sequence"/>
</dbReference>
<evidence type="ECO:0000313" key="2">
    <source>
        <dbReference type="EMBL" id="TBU33312.1"/>
    </source>
</evidence>
<feature type="transmembrane region" description="Helical" evidence="1">
    <location>
        <begin position="106"/>
        <end position="127"/>
    </location>
</feature>
<gene>
    <name evidence="2" type="ORF">BD311DRAFT_652054</name>
</gene>
<organism evidence="2">
    <name type="scientific">Dichomitus squalens</name>
    <dbReference type="NCBI Taxonomy" id="114155"/>
    <lineage>
        <taxon>Eukaryota</taxon>
        <taxon>Fungi</taxon>
        <taxon>Dikarya</taxon>
        <taxon>Basidiomycota</taxon>
        <taxon>Agaricomycotina</taxon>
        <taxon>Agaricomycetes</taxon>
        <taxon>Polyporales</taxon>
        <taxon>Polyporaceae</taxon>
        <taxon>Dichomitus</taxon>
    </lineage>
</organism>
<feature type="transmembrane region" description="Helical" evidence="1">
    <location>
        <begin position="147"/>
        <end position="174"/>
    </location>
</feature>
<dbReference type="AlphaFoldDB" id="A0A4Q9N284"/>